<dbReference type="Gene3D" id="1.10.510.10">
    <property type="entry name" value="Transferase(Phosphotransferase) domain 1"/>
    <property type="match status" value="1"/>
</dbReference>
<sequence length="686" mass="70564">MADGAAPGGATPGGGTRLVAGRYRLASVLGRGGMGTVWHAVDEMLHRDVAVKELRMPGHLDDEEREIQQQRTLREARTAARITHENVITIHDVVEDGGIPWIVMELVHADSLADILKHRGTLSPVEAAEIGLKVLDALLAAQEKGVLHRDVKPANILVTASGRVVLTDFGIATETGAQTLTATGMLIGSPNFLAPERAQGLRPSLAADLWSLGLVLYMAVEGRNPFDRPTMISTLNSILLEEPDPPRRAGVLLPVIEGLLVKDPAHRLTDKELDRLLRGVVRGDLTQAHPNAVPPHLPSASGTHAAAGPSESATVTSRADSGPGSAPGSGPGFGSGPGVPGPPAPPTYVPSVGTPAAGTHAAGTHAAPTYAAPAYAANAQAPYGTSPSPEASWSSPQYAAFPSEAGSGGSTGGGAGPGTVVSGAPGPRASRKPMILGVVALVVAVIAAVVVTVVVIGNGDDKGKDNAATGGTNSATAGGQGQPAVLPPTDPAAPSAPPTGTATKPGITPPSGTAAQPGLTPPTGASSNTAAPARVPGYTWTRDPAGFALFVPDGWKRSQSGSQIDYKDPRGKTFLRIGVDNGGVHPLDNFRAIDADFATKKQQYQTLQLDDYPTDVPGWEAAVWEFTWSGNPFDPDGGSLRPSHAIDLGIRTAQGTDFSIYVASFETDWPAAKAVFDNVVTHFREG</sequence>
<accession>A0ABV3DIA6</accession>
<feature type="transmembrane region" description="Helical" evidence="9">
    <location>
        <begin position="434"/>
        <end position="456"/>
    </location>
</feature>
<evidence type="ECO:0000256" key="7">
    <source>
        <dbReference type="PROSITE-ProRule" id="PRU10141"/>
    </source>
</evidence>
<dbReference type="PROSITE" id="PS00108">
    <property type="entry name" value="PROTEIN_KINASE_ST"/>
    <property type="match status" value="1"/>
</dbReference>
<dbReference type="InterPro" id="IPR017441">
    <property type="entry name" value="Protein_kinase_ATP_BS"/>
</dbReference>
<dbReference type="EMBL" id="JBEZFP010000043">
    <property type="protein sequence ID" value="MEU8135476.1"/>
    <property type="molecule type" value="Genomic_DNA"/>
</dbReference>
<dbReference type="Gene3D" id="3.30.200.20">
    <property type="entry name" value="Phosphorylase Kinase, domain 1"/>
    <property type="match status" value="1"/>
</dbReference>
<reference evidence="11 12" key="1">
    <citation type="submission" date="2024-06" db="EMBL/GenBank/DDBJ databases">
        <title>The Natural Products Discovery Center: Release of the First 8490 Sequenced Strains for Exploring Actinobacteria Biosynthetic Diversity.</title>
        <authorList>
            <person name="Kalkreuter E."/>
            <person name="Kautsar S.A."/>
            <person name="Yang D."/>
            <person name="Bader C.D."/>
            <person name="Teijaro C.N."/>
            <person name="Fluegel L."/>
            <person name="Davis C.M."/>
            <person name="Simpson J.R."/>
            <person name="Lauterbach L."/>
            <person name="Steele A.D."/>
            <person name="Gui C."/>
            <person name="Meng S."/>
            <person name="Li G."/>
            <person name="Viehrig K."/>
            <person name="Ye F."/>
            <person name="Su P."/>
            <person name="Kiefer A.F."/>
            <person name="Nichols A."/>
            <person name="Cepeda A.J."/>
            <person name="Yan W."/>
            <person name="Fan B."/>
            <person name="Jiang Y."/>
            <person name="Adhikari A."/>
            <person name="Zheng C.-J."/>
            <person name="Schuster L."/>
            <person name="Cowan T.M."/>
            <person name="Smanski M.J."/>
            <person name="Chevrette M.G."/>
            <person name="De Carvalho L.P.S."/>
            <person name="Shen B."/>
        </authorList>
    </citation>
    <scope>NUCLEOTIDE SEQUENCE [LARGE SCALE GENOMIC DNA]</scope>
    <source>
        <strain evidence="11 12">NPDC048946</strain>
    </source>
</reference>
<feature type="compositionally biased region" description="Polar residues" evidence="8">
    <location>
        <begin position="386"/>
        <end position="397"/>
    </location>
</feature>
<evidence type="ECO:0000256" key="8">
    <source>
        <dbReference type="SAM" id="MobiDB-lite"/>
    </source>
</evidence>
<gene>
    <name evidence="11" type="ORF">AB0C36_18380</name>
</gene>
<dbReference type="PANTHER" id="PTHR43289:SF6">
    <property type="entry name" value="SERINE_THREONINE-PROTEIN KINASE NEKL-3"/>
    <property type="match status" value="1"/>
</dbReference>
<keyword evidence="6 7" id="KW-0067">ATP-binding</keyword>
<evidence type="ECO:0000256" key="2">
    <source>
        <dbReference type="ARBA" id="ARBA00022527"/>
    </source>
</evidence>
<keyword evidence="9" id="KW-0472">Membrane</keyword>
<feature type="compositionally biased region" description="Pro residues" evidence="8">
    <location>
        <begin position="485"/>
        <end position="497"/>
    </location>
</feature>
<organism evidence="11 12">
    <name type="scientific">Streptodolium elevatio</name>
    <dbReference type="NCBI Taxonomy" id="3157996"/>
    <lineage>
        <taxon>Bacteria</taxon>
        <taxon>Bacillati</taxon>
        <taxon>Actinomycetota</taxon>
        <taxon>Actinomycetes</taxon>
        <taxon>Kitasatosporales</taxon>
        <taxon>Streptomycetaceae</taxon>
        <taxon>Streptodolium</taxon>
    </lineage>
</organism>
<dbReference type="InterPro" id="IPR011009">
    <property type="entry name" value="Kinase-like_dom_sf"/>
</dbReference>
<feature type="region of interest" description="Disordered" evidence="8">
    <location>
        <begin position="287"/>
        <end position="362"/>
    </location>
</feature>
<keyword evidence="5 11" id="KW-0418">Kinase</keyword>
<dbReference type="PANTHER" id="PTHR43289">
    <property type="entry name" value="MITOGEN-ACTIVATED PROTEIN KINASE KINASE KINASE 20-RELATED"/>
    <property type="match status" value="1"/>
</dbReference>
<dbReference type="RefSeq" id="WP_358355244.1">
    <property type="nucleotide sequence ID" value="NZ_JBEZFP010000043.1"/>
</dbReference>
<dbReference type="PROSITE" id="PS50011">
    <property type="entry name" value="PROTEIN_KINASE_DOM"/>
    <property type="match status" value="1"/>
</dbReference>
<keyword evidence="4 7" id="KW-0547">Nucleotide-binding</keyword>
<feature type="binding site" evidence="7">
    <location>
        <position position="52"/>
    </location>
    <ligand>
        <name>ATP</name>
        <dbReference type="ChEBI" id="CHEBI:30616"/>
    </ligand>
</feature>
<dbReference type="GO" id="GO:0016301">
    <property type="term" value="F:kinase activity"/>
    <property type="evidence" value="ECO:0007669"/>
    <property type="project" value="UniProtKB-KW"/>
</dbReference>
<comment type="caution">
    <text evidence="11">The sequence shown here is derived from an EMBL/GenBank/DDBJ whole genome shotgun (WGS) entry which is preliminary data.</text>
</comment>
<feature type="compositionally biased region" description="Low complexity" evidence="8">
    <location>
        <begin position="498"/>
        <end position="510"/>
    </location>
</feature>
<dbReference type="CDD" id="cd14014">
    <property type="entry name" value="STKc_PknB_like"/>
    <property type="match status" value="1"/>
</dbReference>
<keyword evidence="12" id="KW-1185">Reference proteome</keyword>
<feature type="domain" description="Protein kinase" evidence="10">
    <location>
        <begin position="23"/>
        <end position="292"/>
    </location>
</feature>
<feature type="compositionally biased region" description="Pro residues" evidence="8">
    <location>
        <begin position="339"/>
        <end position="348"/>
    </location>
</feature>
<dbReference type="SMART" id="SM00220">
    <property type="entry name" value="S_TKc"/>
    <property type="match status" value="1"/>
</dbReference>
<dbReference type="Proteomes" id="UP001551482">
    <property type="component" value="Unassembled WGS sequence"/>
</dbReference>
<evidence type="ECO:0000256" key="3">
    <source>
        <dbReference type="ARBA" id="ARBA00022679"/>
    </source>
</evidence>
<proteinExistence type="predicted"/>
<feature type="region of interest" description="Disordered" evidence="8">
    <location>
        <begin position="458"/>
        <end position="537"/>
    </location>
</feature>
<dbReference type="InterPro" id="IPR008271">
    <property type="entry name" value="Ser/Thr_kinase_AS"/>
</dbReference>
<dbReference type="EC" id="2.7.11.1" evidence="1"/>
<feature type="compositionally biased region" description="Low complexity" evidence="8">
    <location>
        <begin position="466"/>
        <end position="477"/>
    </location>
</feature>
<keyword evidence="9" id="KW-0812">Transmembrane</keyword>
<feature type="compositionally biased region" description="Gly residues" evidence="8">
    <location>
        <begin position="325"/>
        <end position="338"/>
    </location>
</feature>
<evidence type="ECO:0000313" key="12">
    <source>
        <dbReference type="Proteomes" id="UP001551482"/>
    </source>
</evidence>
<evidence type="ECO:0000259" key="10">
    <source>
        <dbReference type="PROSITE" id="PS50011"/>
    </source>
</evidence>
<dbReference type="Pfam" id="PF00069">
    <property type="entry name" value="Pkinase"/>
    <property type="match status" value="1"/>
</dbReference>
<name>A0ABV3DIA6_9ACTN</name>
<feature type="compositionally biased region" description="Gly residues" evidence="8">
    <location>
        <begin position="406"/>
        <end position="417"/>
    </location>
</feature>
<evidence type="ECO:0000256" key="1">
    <source>
        <dbReference type="ARBA" id="ARBA00012513"/>
    </source>
</evidence>
<feature type="compositionally biased region" description="Low complexity" evidence="8">
    <location>
        <begin position="349"/>
        <end position="362"/>
    </location>
</feature>
<evidence type="ECO:0000256" key="4">
    <source>
        <dbReference type="ARBA" id="ARBA00022741"/>
    </source>
</evidence>
<feature type="region of interest" description="Disordered" evidence="8">
    <location>
        <begin position="380"/>
        <end position="425"/>
    </location>
</feature>
<keyword evidence="3" id="KW-0808">Transferase</keyword>
<dbReference type="InterPro" id="IPR000719">
    <property type="entry name" value="Prot_kinase_dom"/>
</dbReference>
<keyword evidence="9" id="KW-1133">Transmembrane helix</keyword>
<evidence type="ECO:0000313" key="11">
    <source>
        <dbReference type="EMBL" id="MEU8135476.1"/>
    </source>
</evidence>
<evidence type="ECO:0000256" key="6">
    <source>
        <dbReference type="ARBA" id="ARBA00022840"/>
    </source>
</evidence>
<keyword evidence="2" id="KW-0723">Serine/threonine-protein kinase</keyword>
<dbReference type="PROSITE" id="PS00107">
    <property type="entry name" value="PROTEIN_KINASE_ATP"/>
    <property type="match status" value="1"/>
</dbReference>
<protein>
    <recommendedName>
        <fullName evidence="1">non-specific serine/threonine protein kinase</fullName>
        <ecNumber evidence="1">2.7.11.1</ecNumber>
    </recommendedName>
</protein>
<evidence type="ECO:0000256" key="5">
    <source>
        <dbReference type="ARBA" id="ARBA00022777"/>
    </source>
</evidence>
<evidence type="ECO:0000256" key="9">
    <source>
        <dbReference type="SAM" id="Phobius"/>
    </source>
</evidence>
<dbReference type="SUPFAM" id="SSF56112">
    <property type="entry name" value="Protein kinase-like (PK-like)"/>
    <property type="match status" value="1"/>
</dbReference>